<keyword evidence="1" id="KW-1133">Transmembrane helix</keyword>
<protein>
    <submittedName>
        <fullName evidence="2">Uncharacterized protein</fullName>
    </submittedName>
</protein>
<evidence type="ECO:0000313" key="4">
    <source>
        <dbReference type="Proteomes" id="UP001152797"/>
    </source>
</evidence>
<proteinExistence type="predicted"/>
<dbReference type="EMBL" id="CAMXCT020001068">
    <property type="protein sequence ID" value="CAL1139678.1"/>
    <property type="molecule type" value="Genomic_DNA"/>
</dbReference>
<dbReference type="Proteomes" id="UP001152797">
    <property type="component" value="Unassembled WGS sequence"/>
</dbReference>
<name>A0A9P1C8Y4_9DINO</name>
<evidence type="ECO:0000256" key="1">
    <source>
        <dbReference type="SAM" id="Phobius"/>
    </source>
</evidence>
<comment type="caution">
    <text evidence="2">The sequence shown here is derived from an EMBL/GenBank/DDBJ whole genome shotgun (WGS) entry which is preliminary data.</text>
</comment>
<accession>A0A9P1C8Y4</accession>
<dbReference type="OrthoDB" id="433325at2759"/>
<reference evidence="2" key="1">
    <citation type="submission" date="2022-10" db="EMBL/GenBank/DDBJ databases">
        <authorList>
            <person name="Chen Y."/>
            <person name="Dougan E. K."/>
            <person name="Chan C."/>
            <person name="Rhodes N."/>
            <person name="Thang M."/>
        </authorList>
    </citation>
    <scope>NUCLEOTIDE SEQUENCE</scope>
</reference>
<feature type="non-terminal residue" evidence="2">
    <location>
        <position position="393"/>
    </location>
</feature>
<dbReference type="EMBL" id="CAMXCT030001068">
    <property type="protein sequence ID" value="CAL4773615.1"/>
    <property type="molecule type" value="Genomic_DNA"/>
</dbReference>
<feature type="transmembrane region" description="Helical" evidence="1">
    <location>
        <begin position="7"/>
        <end position="29"/>
    </location>
</feature>
<reference evidence="3 4" key="2">
    <citation type="submission" date="2024-05" db="EMBL/GenBank/DDBJ databases">
        <authorList>
            <person name="Chen Y."/>
            <person name="Shah S."/>
            <person name="Dougan E. K."/>
            <person name="Thang M."/>
            <person name="Chan C."/>
        </authorList>
    </citation>
    <scope>NUCLEOTIDE SEQUENCE [LARGE SCALE GENOMIC DNA]</scope>
</reference>
<dbReference type="AlphaFoldDB" id="A0A9P1C8Y4"/>
<organism evidence="2">
    <name type="scientific">Cladocopium goreaui</name>
    <dbReference type="NCBI Taxonomy" id="2562237"/>
    <lineage>
        <taxon>Eukaryota</taxon>
        <taxon>Sar</taxon>
        <taxon>Alveolata</taxon>
        <taxon>Dinophyceae</taxon>
        <taxon>Suessiales</taxon>
        <taxon>Symbiodiniaceae</taxon>
        <taxon>Cladocopium</taxon>
    </lineage>
</organism>
<gene>
    <name evidence="2" type="ORF">C1SCF055_LOCUS13669</name>
</gene>
<keyword evidence="4" id="KW-1185">Reference proteome</keyword>
<keyword evidence="1" id="KW-0472">Membrane</keyword>
<keyword evidence="1" id="KW-0812">Transmembrane</keyword>
<dbReference type="EMBL" id="CAMXCT010001068">
    <property type="protein sequence ID" value="CAI3986303.1"/>
    <property type="molecule type" value="Genomic_DNA"/>
</dbReference>
<evidence type="ECO:0000313" key="3">
    <source>
        <dbReference type="EMBL" id="CAL4773615.1"/>
    </source>
</evidence>
<evidence type="ECO:0000313" key="2">
    <source>
        <dbReference type="EMBL" id="CAI3986303.1"/>
    </source>
</evidence>
<sequence>LGCLNYCLMFMIFLYVAVYQIFYHCGYLLKPDVELSMRATLRAPANLTAFKDLSYCCHTSGVCPPTTLRCEVFSGPSVLHVHEEAMTVVTRRKIKGEGGVISDHYVADIENFTLLVEPTVYSITKDPHHQPSIMPGHRMVGHLAVGAFSQGHVVNDVQHALCRERGLRHEAFLHPSGQGRGKVTKAPCYISADFTINNNEVFRLDTLMRAMGISLDHDVTAHQGRSIRHVGLVIMLLLEVHSFEYGRGLLKRPFFVLKPIWANNTQYSRERSGFGMETVDDYGLHFLLQPGGTLATFSFNHLLEEVTTSLALFAASSIVVKFLAVYAFPLGGIYYTAMTRETPDIRQVEKLALVPDEQLQAEHRKLFGNAARGSKEELLLSLSSVHEDSSETE</sequence>